<name>A0A3R7M9Q3_PENVA</name>
<evidence type="ECO:0000313" key="1">
    <source>
        <dbReference type="EMBL" id="ROT76816.1"/>
    </source>
</evidence>
<dbReference type="EMBL" id="QCYY01001607">
    <property type="protein sequence ID" value="ROT76816.1"/>
    <property type="molecule type" value="Genomic_DNA"/>
</dbReference>
<proteinExistence type="predicted"/>
<reference evidence="1 2" key="2">
    <citation type="submission" date="2019-01" db="EMBL/GenBank/DDBJ databases">
        <title>The decoding of complex shrimp genome reveals the adaptation for benthos swimmer, frequently molting mechanism and breeding impact on genome.</title>
        <authorList>
            <person name="Sun Y."/>
            <person name="Gao Y."/>
            <person name="Yu Y."/>
        </authorList>
    </citation>
    <scope>NUCLEOTIDE SEQUENCE [LARGE SCALE GENOMIC DNA]</scope>
    <source>
        <tissue evidence="1">Muscle</tissue>
    </source>
</reference>
<reference evidence="1 2" key="1">
    <citation type="submission" date="2018-04" db="EMBL/GenBank/DDBJ databases">
        <authorList>
            <person name="Zhang X."/>
            <person name="Yuan J."/>
            <person name="Li F."/>
            <person name="Xiang J."/>
        </authorList>
    </citation>
    <scope>NUCLEOTIDE SEQUENCE [LARGE SCALE GENOMIC DNA]</scope>
    <source>
        <tissue evidence="1">Muscle</tissue>
    </source>
</reference>
<evidence type="ECO:0000313" key="2">
    <source>
        <dbReference type="Proteomes" id="UP000283509"/>
    </source>
</evidence>
<comment type="caution">
    <text evidence="1">The sequence shown here is derived from an EMBL/GenBank/DDBJ whole genome shotgun (WGS) entry which is preliminary data.</text>
</comment>
<gene>
    <name evidence="1" type="ORF">C7M84_004577</name>
</gene>
<organism evidence="1 2">
    <name type="scientific">Penaeus vannamei</name>
    <name type="common">Whiteleg shrimp</name>
    <name type="synonym">Litopenaeus vannamei</name>
    <dbReference type="NCBI Taxonomy" id="6689"/>
    <lineage>
        <taxon>Eukaryota</taxon>
        <taxon>Metazoa</taxon>
        <taxon>Ecdysozoa</taxon>
        <taxon>Arthropoda</taxon>
        <taxon>Crustacea</taxon>
        <taxon>Multicrustacea</taxon>
        <taxon>Malacostraca</taxon>
        <taxon>Eumalacostraca</taxon>
        <taxon>Eucarida</taxon>
        <taxon>Decapoda</taxon>
        <taxon>Dendrobranchiata</taxon>
        <taxon>Penaeoidea</taxon>
        <taxon>Penaeidae</taxon>
        <taxon>Penaeus</taxon>
    </lineage>
</organism>
<accession>A0A3R7M9Q3</accession>
<dbReference type="Proteomes" id="UP000283509">
    <property type="component" value="Unassembled WGS sequence"/>
</dbReference>
<dbReference type="AlphaFoldDB" id="A0A3R7M9Q3"/>
<protein>
    <submittedName>
        <fullName evidence="1">Uncharacterized protein</fullName>
    </submittedName>
</protein>
<keyword evidence="2" id="KW-1185">Reference proteome</keyword>
<dbReference type="OrthoDB" id="6375642at2759"/>
<sequence length="522" mass="56692">MRRVTRKFQSLNASLTIFLRRTQDDYEKDNLLNYNTSYLFRSTGHPQPSSHGEALDALIILLNQKASKRQAVSSVPVESLPCPFCPKCYPGQPCPPGCPPTLVLHVTLEYVSYWVSSHSMSPCYPGTSCPRGCPVTPCPNAILDPRVPMPTDILSFLLPGGEMSSGLSSYSLSAMLSWHSVSSRLSIEQLSYLLPRIPCPPGCPTTPCPLCYQECPVLPDVLSSLVPSAIQDRHAPQSVHPLPAHRVILERNAQEAAQALRALIVFVASPVPWLSPGPCPPCYPGTACPADCPVTPVLPATQGTCVLLDALRHRVQSAMETQNALQDVQFTPALIAILVAPVPLVVLPLPVQLLCRRPCPPGCPRRPCPDCYPGSHVPPGCPLTPCPTCYPGDKCPGQCPVIPCPDCYPGQSCPEKCPATPCPDCYPGDVCPLGMSLYTVSFLLPRTELPTWMPPNALSFLLPKYPLPCRLSHHPMSRMLPRREMPSWLSTNTLPNLLSGDLAHWDVQSPSALHVTLGRIAQ</sequence>